<gene>
    <name evidence="1" type="ORF">F4556_000385</name>
</gene>
<dbReference type="EMBL" id="JACHJR010000001">
    <property type="protein sequence ID" value="MBB4944850.1"/>
    <property type="molecule type" value="Genomic_DNA"/>
</dbReference>
<dbReference type="AlphaFoldDB" id="A0A7W7WFR8"/>
<dbReference type="Proteomes" id="UP000573327">
    <property type="component" value="Unassembled WGS sequence"/>
</dbReference>
<dbReference type="RefSeq" id="WP_184911068.1">
    <property type="nucleotide sequence ID" value="NZ_JACHJR010000001.1"/>
</dbReference>
<name>A0A7W7WFR8_9ACTN</name>
<protein>
    <submittedName>
        <fullName evidence="1">Uncharacterized protein</fullName>
    </submittedName>
</protein>
<evidence type="ECO:0000313" key="2">
    <source>
        <dbReference type="Proteomes" id="UP000573327"/>
    </source>
</evidence>
<accession>A0A7W7WFR8</accession>
<comment type="caution">
    <text evidence="1">The sequence shown here is derived from an EMBL/GenBank/DDBJ whole genome shotgun (WGS) entry which is preliminary data.</text>
</comment>
<sequence length="191" mass="20696">MGFNGYLVLARTKEAVTDLLDLSAADEVQLHEPIDCPEGWRVLGLRPYPAEDLVDDGQVRRLAADTGAPVLVCQVFRSDYAEVRGCAPGGRVWSAEFNVRLVVEQAVLEEFGCTEDDGLSAEEWQECVDAVTARWDAERADALGHALSWAAAAGHEVSRDAVAEVVNGAESFAEAAVHELFRCLGVRVPVE</sequence>
<reference evidence="1 2" key="1">
    <citation type="submission" date="2020-08" db="EMBL/GenBank/DDBJ databases">
        <title>Sequencing the genomes of 1000 actinobacteria strains.</title>
        <authorList>
            <person name="Klenk H.-P."/>
        </authorList>
    </citation>
    <scope>NUCLEOTIDE SEQUENCE [LARGE SCALE GENOMIC DNA]</scope>
    <source>
        <strain evidence="1 2">DSM 44786</strain>
    </source>
</reference>
<keyword evidence="2" id="KW-1185">Reference proteome</keyword>
<evidence type="ECO:0000313" key="1">
    <source>
        <dbReference type="EMBL" id="MBB4944850.1"/>
    </source>
</evidence>
<organism evidence="1 2">
    <name type="scientific">Kitasatospora gansuensis</name>
    <dbReference type="NCBI Taxonomy" id="258050"/>
    <lineage>
        <taxon>Bacteria</taxon>
        <taxon>Bacillati</taxon>
        <taxon>Actinomycetota</taxon>
        <taxon>Actinomycetes</taxon>
        <taxon>Kitasatosporales</taxon>
        <taxon>Streptomycetaceae</taxon>
        <taxon>Kitasatospora</taxon>
    </lineage>
</organism>
<proteinExistence type="predicted"/>